<gene>
    <name evidence="7" type="primary">olf186-F_4</name>
    <name evidence="7" type="ORF">AVEN_152650_1</name>
</gene>
<feature type="transmembrane region" description="Helical" evidence="6">
    <location>
        <begin position="128"/>
        <end position="154"/>
    </location>
</feature>
<dbReference type="AlphaFoldDB" id="A0A4Y2RFA6"/>
<dbReference type="PANTHER" id="PTHR31501">
    <property type="entry name" value="CALCIUM RELEASE-ACTIVATED CALCIUM CHANNEL PROTEIN 1"/>
    <property type="match status" value="1"/>
</dbReference>
<dbReference type="OrthoDB" id="61124at2759"/>
<reference evidence="7 8" key="1">
    <citation type="journal article" date="2019" name="Sci. Rep.">
        <title>Orb-weaving spider Araneus ventricosus genome elucidates the spidroin gene catalogue.</title>
        <authorList>
            <person name="Kono N."/>
            <person name="Nakamura H."/>
            <person name="Ohtoshi R."/>
            <person name="Moran D.A.P."/>
            <person name="Shinohara A."/>
            <person name="Yoshida Y."/>
            <person name="Fujiwara M."/>
            <person name="Mori M."/>
            <person name="Tomita M."/>
            <person name="Arakawa K."/>
        </authorList>
    </citation>
    <scope>NUCLEOTIDE SEQUENCE [LARGE SCALE GENOMIC DNA]</scope>
</reference>
<evidence type="ECO:0000256" key="6">
    <source>
        <dbReference type="SAM" id="Phobius"/>
    </source>
</evidence>
<feature type="transmembrane region" description="Helical" evidence="6">
    <location>
        <begin position="81"/>
        <end position="107"/>
    </location>
</feature>
<evidence type="ECO:0000313" key="7">
    <source>
        <dbReference type="EMBL" id="GBN73949.1"/>
    </source>
</evidence>
<feature type="transmembrane region" description="Helical" evidence="6">
    <location>
        <begin position="166"/>
        <end position="189"/>
    </location>
</feature>
<dbReference type="PANTHER" id="PTHR31501:SF7">
    <property type="entry name" value="CALCIUM RELEASE-ACTIVATED CALCIUM CHANNEL PROTEIN 1"/>
    <property type="match status" value="1"/>
</dbReference>
<dbReference type="GO" id="GO:0002115">
    <property type="term" value="P:store-operated calcium entry"/>
    <property type="evidence" value="ECO:0007669"/>
    <property type="project" value="TreeGrafter"/>
</dbReference>
<evidence type="ECO:0000313" key="8">
    <source>
        <dbReference type="Proteomes" id="UP000499080"/>
    </source>
</evidence>
<protein>
    <submittedName>
        <fullName evidence="7">Calcium release-activated calcium channel protein 1</fullName>
    </submittedName>
</protein>
<dbReference type="Gene3D" id="1.20.140.140">
    <property type="entry name" value="Calcium release-activated calcium channel protein Orai"/>
    <property type="match status" value="1"/>
</dbReference>
<dbReference type="GO" id="GO:0016020">
    <property type="term" value="C:membrane"/>
    <property type="evidence" value="ECO:0007669"/>
    <property type="project" value="UniProtKB-SubCell"/>
</dbReference>
<dbReference type="Proteomes" id="UP000499080">
    <property type="component" value="Unassembled WGS sequence"/>
</dbReference>
<evidence type="ECO:0000256" key="4">
    <source>
        <dbReference type="ARBA" id="ARBA00022989"/>
    </source>
</evidence>
<evidence type="ECO:0000256" key="1">
    <source>
        <dbReference type="ARBA" id="ARBA00004141"/>
    </source>
</evidence>
<dbReference type="InterPro" id="IPR038350">
    <property type="entry name" value="Orai_sf"/>
</dbReference>
<dbReference type="GO" id="GO:0015279">
    <property type="term" value="F:store-operated calcium channel activity"/>
    <property type="evidence" value="ECO:0007669"/>
    <property type="project" value="TreeGrafter"/>
</dbReference>
<sequence>MNRLVPTTSQKNKHLCIFQSASSHPPTIVSSSLPPIFMLSDILDHGVSFFKEEKIGIELYQLSKEVAMVEIQLSHDVPEELLIAFCVCTTLLVVVHMLALLISTCILPHVEVVASTSCSIKESPHETLHYYIETAWVFSTVFGILLFLLEIAFICWVKFYEYSKPAAWSTTVVLIPVVILLLAFSNSFYRKLVAHKYELSKHSLRELESLANQLHGENSDKVSDHSFLTV</sequence>
<keyword evidence="8" id="KW-1185">Reference proteome</keyword>
<name>A0A4Y2RFA6_ARAVE</name>
<organism evidence="7 8">
    <name type="scientific">Araneus ventricosus</name>
    <name type="common">Orbweaver spider</name>
    <name type="synonym">Epeira ventricosa</name>
    <dbReference type="NCBI Taxonomy" id="182803"/>
    <lineage>
        <taxon>Eukaryota</taxon>
        <taxon>Metazoa</taxon>
        <taxon>Ecdysozoa</taxon>
        <taxon>Arthropoda</taxon>
        <taxon>Chelicerata</taxon>
        <taxon>Arachnida</taxon>
        <taxon>Araneae</taxon>
        <taxon>Araneomorphae</taxon>
        <taxon>Entelegynae</taxon>
        <taxon>Araneoidea</taxon>
        <taxon>Araneidae</taxon>
        <taxon>Araneus</taxon>
    </lineage>
</organism>
<dbReference type="Pfam" id="PF07856">
    <property type="entry name" value="Orai-1"/>
    <property type="match status" value="1"/>
</dbReference>
<accession>A0A4Y2RFA6</accession>
<dbReference type="InterPro" id="IPR012446">
    <property type="entry name" value="CRAC_channel"/>
</dbReference>
<keyword evidence="5 6" id="KW-0472">Membrane</keyword>
<keyword evidence="3 6" id="KW-0812">Transmembrane</keyword>
<evidence type="ECO:0000256" key="5">
    <source>
        <dbReference type="ARBA" id="ARBA00023136"/>
    </source>
</evidence>
<evidence type="ECO:0000256" key="3">
    <source>
        <dbReference type="ARBA" id="ARBA00022692"/>
    </source>
</evidence>
<comment type="subcellular location">
    <subcellularLocation>
        <location evidence="1">Membrane</location>
        <topology evidence="1">Multi-pass membrane protein</topology>
    </subcellularLocation>
</comment>
<keyword evidence="4 6" id="KW-1133">Transmembrane helix</keyword>
<evidence type="ECO:0000256" key="2">
    <source>
        <dbReference type="ARBA" id="ARBA00008062"/>
    </source>
</evidence>
<comment type="similarity">
    <text evidence="2">Belongs to the Orai family.</text>
</comment>
<comment type="caution">
    <text evidence="7">The sequence shown here is derived from an EMBL/GenBank/DDBJ whole genome shotgun (WGS) entry which is preliminary data.</text>
</comment>
<dbReference type="EMBL" id="BGPR01144343">
    <property type="protein sequence ID" value="GBN73949.1"/>
    <property type="molecule type" value="Genomic_DNA"/>
</dbReference>
<proteinExistence type="inferred from homology"/>